<sequence>MADPNYYVPSDSDDTEVVDEGNRSILMDLISQLTKGGDLHRITLPTFVLEPRSMLERITDFMCHAEFII</sequence>
<dbReference type="GO" id="GO:0008289">
    <property type="term" value="F:lipid binding"/>
    <property type="evidence" value="ECO:0007669"/>
    <property type="project" value="InterPro"/>
</dbReference>
<dbReference type="Pfam" id="PF01237">
    <property type="entry name" value="Oxysterol_BP"/>
    <property type="match status" value="1"/>
</dbReference>
<name>A0A9P6LQW0_9FUNG</name>
<keyword evidence="3" id="KW-1185">Reference proteome</keyword>
<dbReference type="Proteomes" id="UP000749646">
    <property type="component" value="Unassembled WGS sequence"/>
</dbReference>
<dbReference type="InterPro" id="IPR037239">
    <property type="entry name" value="OSBP_sf"/>
</dbReference>
<gene>
    <name evidence="2" type="ORF">BGZ65_000323</name>
</gene>
<evidence type="ECO:0000313" key="2">
    <source>
        <dbReference type="EMBL" id="KAF9916339.1"/>
    </source>
</evidence>
<accession>A0A9P6LQW0</accession>
<dbReference type="EMBL" id="JAAAHW010011986">
    <property type="protein sequence ID" value="KAF9916339.1"/>
    <property type="molecule type" value="Genomic_DNA"/>
</dbReference>
<feature type="non-terminal residue" evidence="2">
    <location>
        <position position="69"/>
    </location>
</feature>
<proteinExistence type="inferred from homology"/>
<organism evidence="2 3">
    <name type="scientific">Modicella reniformis</name>
    <dbReference type="NCBI Taxonomy" id="1440133"/>
    <lineage>
        <taxon>Eukaryota</taxon>
        <taxon>Fungi</taxon>
        <taxon>Fungi incertae sedis</taxon>
        <taxon>Mucoromycota</taxon>
        <taxon>Mortierellomycotina</taxon>
        <taxon>Mortierellomycetes</taxon>
        <taxon>Mortierellales</taxon>
        <taxon>Mortierellaceae</taxon>
        <taxon>Modicella</taxon>
    </lineage>
</organism>
<evidence type="ECO:0000256" key="1">
    <source>
        <dbReference type="ARBA" id="ARBA00008842"/>
    </source>
</evidence>
<comment type="caution">
    <text evidence="2">The sequence shown here is derived from an EMBL/GenBank/DDBJ whole genome shotgun (WGS) entry which is preliminary data.</text>
</comment>
<comment type="similarity">
    <text evidence="1">Belongs to the OSBP family.</text>
</comment>
<reference evidence="2" key="1">
    <citation type="journal article" date="2020" name="Fungal Divers.">
        <title>Resolving the Mortierellaceae phylogeny through synthesis of multi-gene phylogenetics and phylogenomics.</title>
        <authorList>
            <person name="Vandepol N."/>
            <person name="Liber J."/>
            <person name="Desiro A."/>
            <person name="Na H."/>
            <person name="Kennedy M."/>
            <person name="Barry K."/>
            <person name="Grigoriev I.V."/>
            <person name="Miller A.N."/>
            <person name="O'Donnell K."/>
            <person name="Stajich J.E."/>
            <person name="Bonito G."/>
        </authorList>
    </citation>
    <scope>NUCLEOTIDE SEQUENCE</scope>
    <source>
        <strain evidence="2">MES-2147</strain>
    </source>
</reference>
<dbReference type="SUPFAM" id="SSF144000">
    <property type="entry name" value="Oxysterol-binding protein-like"/>
    <property type="match status" value="1"/>
</dbReference>
<protein>
    <submittedName>
        <fullName evidence="2">Uncharacterized protein</fullName>
    </submittedName>
</protein>
<dbReference type="AlphaFoldDB" id="A0A9P6LQW0"/>
<dbReference type="InterPro" id="IPR000648">
    <property type="entry name" value="Oxysterol-bd"/>
</dbReference>
<dbReference type="OrthoDB" id="14833at2759"/>
<evidence type="ECO:0000313" key="3">
    <source>
        <dbReference type="Proteomes" id="UP000749646"/>
    </source>
</evidence>